<evidence type="ECO:0000256" key="1">
    <source>
        <dbReference type="SAM" id="SignalP"/>
    </source>
</evidence>
<sequence length="52" mass="5700">MLKSIMLVAFLASVGVLATPYADPEAMAMPYAEAEAMADADARHYRWHGGWD</sequence>
<organism evidence="2 3">
    <name type="scientific">Coemansia pectinata</name>
    <dbReference type="NCBI Taxonomy" id="1052879"/>
    <lineage>
        <taxon>Eukaryota</taxon>
        <taxon>Fungi</taxon>
        <taxon>Fungi incertae sedis</taxon>
        <taxon>Zoopagomycota</taxon>
        <taxon>Kickxellomycotina</taxon>
        <taxon>Kickxellomycetes</taxon>
        <taxon>Kickxellales</taxon>
        <taxon>Kickxellaceae</taxon>
        <taxon>Coemansia</taxon>
    </lineage>
</organism>
<dbReference type="EMBL" id="JANBUH010000210">
    <property type="protein sequence ID" value="KAJ2753215.1"/>
    <property type="molecule type" value="Genomic_DNA"/>
</dbReference>
<keyword evidence="1" id="KW-0732">Signal</keyword>
<comment type="caution">
    <text evidence="2">The sequence shown here is derived from an EMBL/GenBank/DDBJ whole genome shotgun (WGS) entry which is preliminary data.</text>
</comment>
<evidence type="ECO:0000313" key="3">
    <source>
        <dbReference type="Proteomes" id="UP001140011"/>
    </source>
</evidence>
<accession>A0A9W8GU12</accession>
<dbReference type="AlphaFoldDB" id="A0A9W8GU12"/>
<gene>
    <name evidence="2" type="ORF">GGI19_003292</name>
</gene>
<feature type="signal peptide" evidence="1">
    <location>
        <begin position="1"/>
        <end position="18"/>
    </location>
</feature>
<feature type="chain" id="PRO_5040852057" evidence="1">
    <location>
        <begin position="19"/>
        <end position="52"/>
    </location>
</feature>
<proteinExistence type="predicted"/>
<reference evidence="2" key="1">
    <citation type="submission" date="2022-07" db="EMBL/GenBank/DDBJ databases">
        <title>Phylogenomic reconstructions and comparative analyses of Kickxellomycotina fungi.</title>
        <authorList>
            <person name="Reynolds N.K."/>
            <person name="Stajich J.E."/>
            <person name="Barry K."/>
            <person name="Grigoriev I.V."/>
            <person name="Crous P."/>
            <person name="Smith M.E."/>
        </authorList>
    </citation>
    <scope>NUCLEOTIDE SEQUENCE</scope>
    <source>
        <strain evidence="2">BCRC 34297</strain>
    </source>
</reference>
<name>A0A9W8GU12_9FUNG</name>
<protein>
    <submittedName>
        <fullName evidence="2">Uncharacterized protein</fullName>
    </submittedName>
</protein>
<dbReference type="Proteomes" id="UP001140011">
    <property type="component" value="Unassembled WGS sequence"/>
</dbReference>
<evidence type="ECO:0000313" key="2">
    <source>
        <dbReference type="EMBL" id="KAJ2753215.1"/>
    </source>
</evidence>
<keyword evidence="3" id="KW-1185">Reference proteome</keyword>